<comment type="caution">
    <text evidence="1">The sequence shown here is derived from an EMBL/GenBank/DDBJ whole genome shotgun (WGS) entry which is preliminary data.</text>
</comment>
<reference evidence="1" key="1">
    <citation type="journal article" date="2023" name="Antibiotics">
        <title>Genomic Characterization of Antibiotic-Resistant Campylobacterales Isolated from Chilean Poultry Meat.</title>
        <authorList>
            <person name="Concha-Toloza M."/>
            <person name="Lopez-Cantillo M."/>
            <person name="Molina-Mora J.A."/>
            <person name="Collado L."/>
        </authorList>
    </citation>
    <scope>NUCLEOTIDE SEQUENCE</scope>
    <source>
        <strain evidence="1">FR1p273A</strain>
    </source>
</reference>
<evidence type="ECO:0000313" key="2">
    <source>
        <dbReference type="Proteomes" id="UP001237843"/>
    </source>
</evidence>
<dbReference type="RefSeq" id="WP_260891429.1">
    <property type="nucleotide sequence ID" value="NZ_JAODDW010000041.1"/>
</dbReference>
<sequence length="40" mass="5065">MFNWLFKKNEQKVKREKTFVCKHCKYTCQGCDTRYCYRLH</sequence>
<evidence type="ECO:0008006" key="3">
    <source>
        <dbReference type="Google" id="ProtNLM"/>
    </source>
</evidence>
<dbReference type="Proteomes" id="UP001237843">
    <property type="component" value="Unassembled WGS sequence"/>
</dbReference>
<dbReference type="EMBL" id="JAQTJH010000027">
    <property type="protein sequence ID" value="MDK2063260.1"/>
    <property type="molecule type" value="Genomic_DNA"/>
</dbReference>
<dbReference type="AlphaFoldDB" id="A0AAW6VS61"/>
<protein>
    <recommendedName>
        <fullName evidence="3">PiggyBac transposable element-derived protein 4 C-terminal zinc-ribbon domain-containing protein</fullName>
    </recommendedName>
</protein>
<reference evidence="1" key="2">
    <citation type="submission" date="2023-02" db="EMBL/GenBank/DDBJ databases">
        <authorList>
            <person name="Concha-Toloza M."/>
            <person name="Lopez-Cantillo M."/>
            <person name="Molina-Mora J."/>
            <person name="Collado L."/>
        </authorList>
    </citation>
    <scope>NUCLEOTIDE SEQUENCE</scope>
    <source>
        <strain evidence="1">FR1p273A</strain>
    </source>
</reference>
<accession>A0AAW6VS61</accession>
<evidence type="ECO:0000313" key="1">
    <source>
        <dbReference type="EMBL" id="MDK2063260.1"/>
    </source>
</evidence>
<gene>
    <name evidence="1" type="ORF">PT520_12100</name>
</gene>
<organism evidence="1 2">
    <name type="scientific">Aliarcobacter butzleri</name>
    <dbReference type="NCBI Taxonomy" id="28197"/>
    <lineage>
        <taxon>Bacteria</taxon>
        <taxon>Pseudomonadati</taxon>
        <taxon>Campylobacterota</taxon>
        <taxon>Epsilonproteobacteria</taxon>
        <taxon>Campylobacterales</taxon>
        <taxon>Arcobacteraceae</taxon>
        <taxon>Aliarcobacter</taxon>
    </lineage>
</organism>
<proteinExistence type="predicted"/>
<name>A0AAW6VS61_9BACT</name>